<gene>
    <name evidence="2" type="primary">Necator_chrX.g25214</name>
    <name evidence="2" type="ORF">RB195_025048</name>
</gene>
<dbReference type="PROSITE" id="PS50878">
    <property type="entry name" value="RT_POL"/>
    <property type="match status" value="2"/>
</dbReference>
<accession>A0ABR1EQM6</accession>
<evidence type="ECO:0000259" key="1">
    <source>
        <dbReference type="PROSITE" id="PS50878"/>
    </source>
</evidence>
<dbReference type="PANTHER" id="PTHR47027">
    <property type="entry name" value="REVERSE TRANSCRIPTASE DOMAIN-CONTAINING PROTEIN"/>
    <property type="match status" value="1"/>
</dbReference>
<dbReference type="Proteomes" id="UP001303046">
    <property type="component" value="Unassembled WGS sequence"/>
</dbReference>
<dbReference type="SUPFAM" id="SSF56219">
    <property type="entry name" value="DNase I-like"/>
    <property type="match status" value="1"/>
</dbReference>
<feature type="domain" description="Reverse transcriptase" evidence="1">
    <location>
        <begin position="242"/>
        <end position="513"/>
    </location>
</feature>
<sequence length="836" mass="97149">MDLEKFYREDHAFSKVIIGDFNSKIGPRRTPEELLIGTHCLQWNEQGKRLSEFIMTTKTILGNSQLQKPCSLRWTWESPGGGYRNEVDHIIVNKRFCLTGVTVVQKFYRGSNHRLLRRRFSFTRREKKAAKFRKQSPRTIISWDLFATLAGFWEHSAMDNIEEYDRLVEHLHDCVKKADSSKTTKRRLSFGTLELIRQRGAARAAKNQELTFVLARHCREAIKEDLKERRAEVLAEAAEARKSIHYARRDFASRKTRMTALRNPKGTATASRRGMEKIIYDFYSDLFDNHVHLPAHHLREDGHVTPEILPSEIRHAIMTPCEQARFRKGFSTIDHIHTVSKLIEVSREYKMLLCLIFVELKKAFDSVETEAVVEALDNQDVPTEYIKVLRELYSNFTTGISPFYKNIIIDVKRLVRQGDTISPKIFTATLENAVRKLEWDDMGVKVDGQQLHYRSFADDIVVITPSISQAERMLTEFDETRGCIDLQLNLQKTMFMRNGWVPDAPFTLNGTNISECTSYVYLGRELNMINDLIPKLGRRRRAAWGAYKSIEDVMKKTRNTRLRTYLFDATVLPALTYASETWAFRKQEERENYDALRVPLERRNHCATLARDRDKWKNYWHPLDQFEDQRESRVTEVCWEYRLPLVLASVDYEEKAFDRVETNAILSALLDQGVDASYVRTLASCYDRCTTRIQLFHRSLTIPIGKGVRQGDTMLPELFAAALQWIMKSLSWEERGIRVDGRFLSNLRFADDIVLFSSSTNEAETMLNELNEAGKRVGLRTNRKKTQFMKNAYCNDGGVQLEGSLIVETSSYVYLGRSMNMENDLKEELNRRMRAT</sequence>
<dbReference type="PANTHER" id="PTHR47027:SF20">
    <property type="entry name" value="REVERSE TRANSCRIPTASE-LIKE PROTEIN WITH RNA-DIRECTED DNA POLYMERASE DOMAIN"/>
    <property type="match status" value="1"/>
</dbReference>
<dbReference type="InterPro" id="IPR043128">
    <property type="entry name" value="Rev_trsase/Diguanyl_cyclase"/>
</dbReference>
<dbReference type="InterPro" id="IPR036691">
    <property type="entry name" value="Endo/exonu/phosph_ase_sf"/>
</dbReference>
<organism evidence="2 3">
    <name type="scientific">Necator americanus</name>
    <name type="common">Human hookworm</name>
    <dbReference type="NCBI Taxonomy" id="51031"/>
    <lineage>
        <taxon>Eukaryota</taxon>
        <taxon>Metazoa</taxon>
        <taxon>Ecdysozoa</taxon>
        <taxon>Nematoda</taxon>
        <taxon>Chromadorea</taxon>
        <taxon>Rhabditida</taxon>
        <taxon>Rhabditina</taxon>
        <taxon>Rhabditomorpha</taxon>
        <taxon>Strongyloidea</taxon>
        <taxon>Ancylostomatidae</taxon>
        <taxon>Bunostominae</taxon>
        <taxon>Necator</taxon>
    </lineage>
</organism>
<evidence type="ECO:0000313" key="3">
    <source>
        <dbReference type="Proteomes" id="UP001303046"/>
    </source>
</evidence>
<proteinExistence type="predicted"/>
<dbReference type="InterPro" id="IPR000477">
    <property type="entry name" value="RT_dom"/>
</dbReference>
<name>A0ABR1EQM6_NECAM</name>
<dbReference type="Gene3D" id="3.30.70.270">
    <property type="match status" value="1"/>
</dbReference>
<dbReference type="EMBL" id="JAVFWL010000006">
    <property type="protein sequence ID" value="KAK6764961.1"/>
    <property type="molecule type" value="Genomic_DNA"/>
</dbReference>
<evidence type="ECO:0000313" key="2">
    <source>
        <dbReference type="EMBL" id="KAK6764961.1"/>
    </source>
</evidence>
<comment type="caution">
    <text evidence="2">The sequence shown here is derived from an EMBL/GenBank/DDBJ whole genome shotgun (WGS) entry which is preliminary data.</text>
</comment>
<dbReference type="Gene3D" id="3.60.10.10">
    <property type="entry name" value="Endonuclease/exonuclease/phosphatase"/>
    <property type="match status" value="1"/>
</dbReference>
<dbReference type="InterPro" id="IPR043502">
    <property type="entry name" value="DNA/RNA_pol_sf"/>
</dbReference>
<feature type="domain" description="Reverse transcriptase" evidence="1">
    <location>
        <begin position="556"/>
        <end position="819"/>
    </location>
</feature>
<dbReference type="SUPFAM" id="SSF56672">
    <property type="entry name" value="DNA/RNA polymerases"/>
    <property type="match status" value="1"/>
</dbReference>
<reference evidence="2 3" key="1">
    <citation type="submission" date="2023-08" db="EMBL/GenBank/DDBJ databases">
        <title>A Necator americanus chromosomal reference genome.</title>
        <authorList>
            <person name="Ilik V."/>
            <person name="Petrzelkova K.J."/>
            <person name="Pardy F."/>
            <person name="Fuh T."/>
            <person name="Niatou-Singa F.S."/>
            <person name="Gouil Q."/>
            <person name="Baker L."/>
            <person name="Ritchie M.E."/>
            <person name="Jex A.R."/>
            <person name="Gazzola D."/>
            <person name="Li H."/>
            <person name="Toshio Fujiwara R."/>
            <person name="Zhan B."/>
            <person name="Aroian R.V."/>
            <person name="Pafco B."/>
            <person name="Schwarz E.M."/>
        </authorList>
    </citation>
    <scope>NUCLEOTIDE SEQUENCE [LARGE SCALE GENOMIC DNA]</scope>
    <source>
        <strain evidence="2 3">Aroian</strain>
        <tissue evidence="2">Whole animal</tissue>
    </source>
</reference>
<dbReference type="CDD" id="cd01650">
    <property type="entry name" value="RT_nLTR_like"/>
    <property type="match status" value="1"/>
</dbReference>
<keyword evidence="3" id="KW-1185">Reference proteome</keyword>
<dbReference type="Pfam" id="PF00078">
    <property type="entry name" value="RVT_1"/>
    <property type="match status" value="2"/>
</dbReference>
<protein>
    <recommendedName>
        <fullName evidence="1">Reverse transcriptase domain-containing protein</fullName>
    </recommendedName>
</protein>